<dbReference type="GO" id="GO:0043565">
    <property type="term" value="F:sequence-specific DNA binding"/>
    <property type="evidence" value="ECO:0007669"/>
    <property type="project" value="InterPro"/>
</dbReference>
<evidence type="ECO:0000256" key="2">
    <source>
        <dbReference type="ARBA" id="ARBA00023125"/>
    </source>
</evidence>
<dbReference type="GO" id="GO:0043200">
    <property type="term" value="P:response to amino acid"/>
    <property type="evidence" value="ECO:0007669"/>
    <property type="project" value="TreeGrafter"/>
</dbReference>
<proteinExistence type="predicted"/>
<name>A0A8J7ISR2_9RHOB</name>
<dbReference type="InterPro" id="IPR036390">
    <property type="entry name" value="WH_DNA-bd_sf"/>
</dbReference>
<accession>A0A8J7ISR2</accession>
<gene>
    <name evidence="5" type="ORF">H1D41_01495</name>
</gene>
<dbReference type="Pfam" id="PF01037">
    <property type="entry name" value="AsnC_trans_reg"/>
    <property type="match status" value="1"/>
</dbReference>
<protein>
    <submittedName>
        <fullName evidence="5">Lrp/AsnC family transcriptional regulator</fullName>
    </submittedName>
</protein>
<evidence type="ECO:0000256" key="1">
    <source>
        <dbReference type="ARBA" id="ARBA00023015"/>
    </source>
</evidence>
<dbReference type="EMBL" id="JADCKQ010000001">
    <property type="protein sequence ID" value="MBI1492304.1"/>
    <property type="molecule type" value="Genomic_DNA"/>
</dbReference>
<dbReference type="InterPro" id="IPR019887">
    <property type="entry name" value="Tscrpt_reg_AsnC/Lrp_C"/>
</dbReference>
<evidence type="ECO:0000259" key="4">
    <source>
        <dbReference type="PROSITE" id="PS50956"/>
    </source>
</evidence>
<dbReference type="Gene3D" id="3.30.70.920">
    <property type="match status" value="1"/>
</dbReference>
<dbReference type="PANTHER" id="PTHR30154:SF34">
    <property type="entry name" value="TRANSCRIPTIONAL REGULATOR AZLB"/>
    <property type="match status" value="1"/>
</dbReference>
<reference evidence="5" key="1">
    <citation type="submission" date="2020-10" db="EMBL/GenBank/DDBJ databases">
        <title>Paenihalocynthiibacter styelae gen. nov., sp. nov., isolated from stalked sea squirt Styela clava.</title>
        <authorList>
            <person name="Kim Y.-O."/>
            <person name="Yoon J.-H."/>
        </authorList>
    </citation>
    <scope>NUCLEOTIDE SEQUENCE</scope>
    <source>
        <strain evidence="5">MYP1-1</strain>
    </source>
</reference>
<feature type="domain" description="HTH asnC-type" evidence="4">
    <location>
        <begin position="1"/>
        <end position="67"/>
    </location>
</feature>
<dbReference type="SUPFAM" id="SSF54909">
    <property type="entry name" value="Dimeric alpha+beta barrel"/>
    <property type="match status" value="1"/>
</dbReference>
<dbReference type="AlphaFoldDB" id="A0A8J7ISR2"/>
<dbReference type="PROSITE" id="PS50956">
    <property type="entry name" value="HTH_ASNC_2"/>
    <property type="match status" value="1"/>
</dbReference>
<keyword evidence="2" id="KW-0238">DNA-binding</keyword>
<dbReference type="InterPro" id="IPR000485">
    <property type="entry name" value="AsnC-type_HTH_dom"/>
</dbReference>
<comment type="caution">
    <text evidence="5">The sequence shown here is derived from an EMBL/GenBank/DDBJ whole genome shotgun (WGS) entry which is preliminary data.</text>
</comment>
<dbReference type="Pfam" id="PF13412">
    <property type="entry name" value="HTH_24"/>
    <property type="match status" value="1"/>
</dbReference>
<dbReference type="GO" id="GO:0005829">
    <property type="term" value="C:cytosol"/>
    <property type="evidence" value="ECO:0007669"/>
    <property type="project" value="TreeGrafter"/>
</dbReference>
<dbReference type="Proteomes" id="UP000640583">
    <property type="component" value="Unassembled WGS sequence"/>
</dbReference>
<keyword evidence="6" id="KW-1185">Reference proteome</keyword>
<organism evidence="5 6">
    <name type="scientific">Halocynthiibacter styelae</name>
    <dbReference type="NCBI Taxonomy" id="2761955"/>
    <lineage>
        <taxon>Bacteria</taxon>
        <taxon>Pseudomonadati</taxon>
        <taxon>Pseudomonadota</taxon>
        <taxon>Alphaproteobacteria</taxon>
        <taxon>Rhodobacterales</taxon>
        <taxon>Paracoccaceae</taxon>
        <taxon>Halocynthiibacter</taxon>
    </lineage>
</organism>
<evidence type="ECO:0000313" key="5">
    <source>
        <dbReference type="EMBL" id="MBI1492304.1"/>
    </source>
</evidence>
<keyword evidence="1" id="KW-0805">Transcription regulation</keyword>
<dbReference type="SUPFAM" id="SSF46785">
    <property type="entry name" value="Winged helix' DNA-binding domain"/>
    <property type="match status" value="1"/>
</dbReference>
<sequence length="144" mass="16090">MDDRDKDIIAALRRDSRMGLSELADRLNMSRTTIRTRMERLIARGDILGFTVVLKEDTQQAPVRGHMMLGIEGHGTDRIVHRLSGMPEVQAIHTTNGKWDLILELGASSLEDLDAVLGQIRKIDGVQNSETNLLLATRKTTGMR</sequence>
<evidence type="ECO:0000313" key="6">
    <source>
        <dbReference type="Proteomes" id="UP000640583"/>
    </source>
</evidence>
<dbReference type="InterPro" id="IPR019888">
    <property type="entry name" value="Tscrpt_reg_AsnC-like"/>
</dbReference>
<dbReference type="InterPro" id="IPR011008">
    <property type="entry name" value="Dimeric_a/b-barrel"/>
</dbReference>
<dbReference type="SMART" id="SM00344">
    <property type="entry name" value="HTH_ASNC"/>
    <property type="match status" value="1"/>
</dbReference>
<dbReference type="Gene3D" id="1.10.10.10">
    <property type="entry name" value="Winged helix-like DNA-binding domain superfamily/Winged helix DNA-binding domain"/>
    <property type="match status" value="1"/>
</dbReference>
<keyword evidence="3" id="KW-0804">Transcription</keyword>
<dbReference type="PRINTS" id="PR00033">
    <property type="entry name" value="HTHASNC"/>
</dbReference>
<evidence type="ECO:0000256" key="3">
    <source>
        <dbReference type="ARBA" id="ARBA00023163"/>
    </source>
</evidence>
<dbReference type="InterPro" id="IPR036388">
    <property type="entry name" value="WH-like_DNA-bd_sf"/>
</dbReference>
<dbReference type="RefSeq" id="WP_107496215.1">
    <property type="nucleotide sequence ID" value="NZ_JADCKQ010000001.1"/>
</dbReference>
<dbReference type="PANTHER" id="PTHR30154">
    <property type="entry name" value="LEUCINE-RESPONSIVE REGULATORY PROTEIN"/>
    <property type="match status" value="1"/>
</dbReference>